<evidence type="ECO:0000259" key="4">
    <source>
        <dbReference type="PROSITE" id="PS50932"/>
    </source>
</evidence>
<gene>
    <name evidence="5" type="ORF">KIH74_34350</name>
</gene>
<dbReference type="PROSITE" id="PS00356">
    <property type="entry name" value="HTH_LACI_1"/>
    <property type="match status" value="1"/>
</dbReference>
<sequence>MAVTLRDVAERAGVSVRTVSNVVNGFQHIAPATRARVQAALEELNYRPNLVARSLRQGRTGIIMLVLPEINVSYFGELAHEVVDYASSVGCTVQIDESGGDPQRERALLETIAQASWVDGVLFSSLGLRGVDLAGLAGGRPMVLLGERTARTSLDHVGIDNVEAARQAVAHLAGRGRTRIAALGGSGGARDATSKYRLKGFRLGMRAAGLDPEGRYLRTADYRRGSAATAVRELLAWPERPDALFCFSDELAAGALRELHEQNVRVPEDMAVIGFDDIEASRFSTPSLSSVRPDKAGIAQAAVDTLLARLDDPAGAVREVSVAHELVVRESSGSA</sequence>
<organism evidence="5 6">
    <name type="scientific">Kineosporia corallincola</name>
    <dbReference type="NCBI Taxonomy" id="2835133"/>
    <lineage>
        <taxon>Bacteria</taxon>
        <taxon>Bacillati</taxon>
        <taxon>Actinomycetota</taxon>
        <taxon>Actinomycetes</taxon>
        <taxon>Kineosporiales</taxon>
        <taxon>Kineosporiaceae</taxon>
        <taxon>Kineosporia</taxon>
    </lineage>
</organism>
<keyword evidence="3" id="KW-0804">Transcription</keyword>
<evidence type="ECO:0000313" key="5">
    <source>
        <dbReference type="EMBL" id="MBT0774078.1"/>
    </source>
</evidence>
<protein>
    <submittedName>
        <fullName evidence="5">LacI family DNA-binding transcriptional regulator</fullName>
    </submittedName>
</protein>
<dbReference type="PRINTS" id="PR00036">
    <property type="entry name" value="HTHLACI"/>
</dbReference>
<keyword evidence="1" id="KW-0805">Transcription regulation</keyword>
<dbReference type="GO" id="GO:0003677">
    <property type="term" value="F:DNA binding"/>
    <property type="evidence" value="ECO:0007669"/>
    <property type="project" value="UniProtKB-KW"/>
</dbReference>
<dbReference type="SMART" id="SM00354">
    <property type="entry name" value="HTH_LACI"/>
    <property type="match status" value="1"/>
</dbReference>
<dbReference type="PANTHER" id="PTHR30146">
    <property type="entry name" value="LACI-RELATED TRANSCRIPTIONAL REPRESSOR"/>
    <property type="match status" value="1"/>
</dbReference>
<evidence type="ECO:0000256" key="1">
    <source>
        <dbReference type="ARBA" id="ARBA00023015"/>
    </source>
</evidence>
<dbReference type="Pfam" id="PF13377">
    <property type="entry name" value="Peripla_BP_3"/>
    <property type="match status" value="1"/>
</dbReference>
<dbReference type="InterPro" id="IPR010982">
    <property type="entry name" value="Lambda_DNA-bd_dom_sf"/>
</dbReference>
<keyword evidence="6" id="KW-1185">Reference proteome</keyword>
<dbReference type="Gene3D" id="3.40.50.2300">
    <property type="match status" value="2"/>
</dbReference>
<dbReference type="PROSITE" id="PS50932">
    <property type="entry name" value="HTH_LACI_2"/>
    <property type="match status" value="1"/>
</dbReference>
<accession>A0ABS5TTE2</accession>
<dbReference type="InterPro" id="IPR046335">
    <property type="entry name" value="LacI/GalR-like_sensor"/>
</dbReference>
<evidence type="ECO:0000256" key="2">
    <source>
        <dbReference type="ARBA" id="ARBA00023125"/>
    </source>
</evidence>
<dbReference type="SUPFAM" id="SSF47413">
    <property type="entry name" value="lambda repressor-like DNA-binding domains"/>
    <property type="match status" value="1"/>
</dbReference>
<dbReference type="Proteomes" id="UP001197247">
    <property type="component" value="Unassembled WGS sequence"/>
</dbReference>
<evidence type="ECO:0000256" key="3">
    <source>
        <dbReference type="ARBA" id="ARBA00023163"/>
    </source>
</evidence>
<dbReference type="PANTHER" id="PTHR30146:SF153">
    <property type="entry name" value="LACTOSE OPERON REPRESSOR"/>
    <property type="match status" value="1"/>
</dbReference>
<proteinExistence type="predicted"/>
<name>A0ABS5TTE2_9ACTN</name>
<feature type="domain" description="HTH lacI-type" evidence="4">
    <location>
        <begin position="3"/>
        <end position="57"/>
    </location>
</feature>
<dbReference type="Gene3D" id="1.10.260.40">
    <property type="entry name" value="lambda repressor-like DNA-binding domains"/>
    <property type="match status" value="1"/>
</dbReference>
<reference evidence="5 6" key="1">
    <citation type="submission" date="2021-05" db="EMBL/GenBank/DDBJ databases">
        <title>Kineosporia and Streptomyces sp. nov. two new marine actinobacteria isolated from Coral.</title>
        <authorList>
            <person name="Buangrab K."/>
            <person name="Sutthacheep M."/>
            <person name="Yeemin T."/>
            <person name="Harunari E."/>
            <person name="Igarashi Y."/>
            <person name="Kanchanasin P."/>
            <person name="Tanasupawat S."/>
            <person name="Phongsopitanun W."/>
        </authorList>
    </citation>
    <scope>NUCLEOTIDE SEQUENCE [LARGE SCALE GENOMIC DNA]</scope>
    <source>
        <strain evidence="5 6">J2-2</strain>
    </source>
</reference>
<evidence type="ECO:0000313" key="6">
    <source>
        <dbReference type="Proteomes" id="UP001197247"/>
    </source>
</evidence>
<dbReference type="CDD" id="cd01392">
    <property type="entry name" value="HTH_LacI"/>
    <property type="match status" value="1"/>
</dbReference>
<dbReference type="InterPro" id="IPR000843">
    <property type="entry name" value="HTH_LacI"/>
</dbReference>
<dbReference type="SUPFAM" id="SSF53822">
    <property type="entry name" value="Periplasmic binding protein-like I"/>
    <property type="match status" value="1"/>
</dbReference>
<dbReference type="RefSeq" id="WP_214160616.1">
    <property type="nucleotide sequence ID" value="NZ_JAHBAY010000023.1"/>
</dbReference>
<keyword evidence="2 5" id="KW-0238">DNA-binding</keyword>
<dbReference type="CDD" id="cd06267">
    <property type="entry name" value="PBP1_LacI_sugar_binding-like"/>
    <property type="match status" value="1"/>
</dbReference>
<comment type="caution">
    <text evidence="5">The sequence shown here is derived from an EMBL/GenBank/DDBJ whole genome shotgun (WGS) entry which is preliminary data.</text>
</comment>
<dbReference type="EMBL" id="JAHBAY010000023">
    <property type="protein sequence ID" value="MBT0774078.1"/>
    <property type="molecule type" value="Genomic_DNA"/>
</dbReference>
<dbReference type="InterPro" id="IPR028082">
    <property type="entry name" value="Peripla_BP_I"/>
</dbReference>
<dbReference type="Pfam" id="PF00356">
    <property type="entry name" value="LacI"/>
    <property type="match status" value="1"/>
</dbReference>